<evidence type="ECO:0000256" key="3">
    <source>
        <dbReference type="ARBA" id="ARBA00005902"/>
    </source>
</evidence>
<dbReference type="Proteomes" id="UP000192596">
    <property type="component" value="Unassembled WGS sequence"/>
</dbReference>
<comment type="subcellular location">
    <subcellularLocation>
        <location evidence="2">Cytoplasm</location>
    </subcellularLocation>
    <subcellularLocation>
        <location evidence="1">Nucleus</location>
    </subcellularLocation>
</comment>
<dbReference type="AlphaFoldDB" id="A0A1V8TFD7"/>
<dbReference type="Pfam" id="PF01997">
    <property type="entry name" value="Translin"/>
    <property type="match status" value="1"/>
</dbReference>
<comment type="similarity">
    <text evidence="3">Belongs to the translin family.</text>
</comment>
<dbReference type="PANTHER" id="PTHR10741">
    <property type="entry name" value="TRANSLIN AND TRANSLIN ASSOCIATED PROTEIN X"/>
    <property type="match status" value="1"/>
</dbReference>
<protein>
    <recommendedName>
        <fullName evidence="10">Translin</fullName>
    </recommendedName>
</protein>
<reference evidence="9" key="1">
    <citation type="submission" date="2017-03" db="EMBL/GenBank/DDBJ databases">
        <title>Genomes of endolithic fungi from Antarctica.</title>
        <authorList>
            <person name="Coleine C."/>
            <person name="Masonjones S."/>
            <person name="Stajich J.E."/>
        </authorList>
    </citation>
    <scope>NUCLEOTIDE SEQUENCE [LARGE SCALE GENOMIC DNA]</scope>
    <source>
        <strain evidence="9">CCFEE 5527</strain>
    </source>
</reference>
<dbReference type="Gene3D" id="1.20.58.200">
    <property type="entry name" value="Translin, domain 2"/>
    <property type="match status" value="1"/>
</dbReference>
<dbReference type="InterPro" id="IPR033956">
    <property type="entry name" value="Translin"/>
</dbReference>
<evidence type="ECO:0000256" key="7">
    <source>
        <dbReference type="ARBA" id="ARBA00023242"/>
    </source>
</evidence>
<dbReference type="InParanoid" id="A0A1V8TFD7"/>
<proteinExistence type="inferred from homology"/>
<dbReference type="SUPFAM" id="SSF74784">
    <property type="entry name" value="Translin"/>
    <property type="match status" value="1"/>
</dbReference>
<keyword evidence="7" id="KW-0539">Nucleus</keyword>
<dbReference type="FunFam" id="1.20.58.200:FF:000002">
    <property type="entry name" value="Putative translin"/>
    <property type="match status" value="1"/>
</dbReference>
<dbReference type="GO" id="GO:0003697">
    <property type="term" value="F:single-stranded DNA binding"/>
    <property type="evidence" value="ECO:0007669"/>
    <property type="project" value="InterPro"/>
</dbReference>
<dbReference type="InterPro" id="IPR002848">
    <property type="entry name" value="Translin_fam"/>
</dbReference>
<keyword evidence="6" id="KW-0238">DNA-binding</keyword>
<dbReference type="InterPro" id="IPR016069">
    <property type="entry name" value="Translin_C"/>
</dbReference>
<dbReference type="GO" id="GO:0016070">
    <property type="term" value="P:RNA metabolic process"/>
    <property type="evidence" value="ECO:0007669"/>
    <property type="project" value="InterPro"/>
</dbReference>
<accession>A0A1V8TFD7</accession>
<organism evidence="8 9">
    <name type="scientific">Cryoendolithus antarcticus</name>
    <dbReference type="NCBI Taxonomy" id="1507870"/>
    <lineage>
        <taxon>Eukaryota</taxon>
        <taxon>Fungi</taxon>
        <taxon>Dikarya</taxon>
        <taxon>Ascomycota</taxon>
        <taxon>Pezizomycotina</taxon>
        <taxon>Dothideomycetes</taxon>
        <taxon>Dothideomycetidae</taxon>
        <taxon>Cladosporiales</taxon>
        <taxon>Cladosporiaceae</taxon>
        <taxon>Cryoendolithus</taxon>
    </lineage>
</organism>
<dbReference type="GO" id="GO:0005634">
    <property type="term" value="C:nucleus"/>
    <property type="evidence" value="ECO:0007669"/>
    <property type="project" value="UniProtKB-SubCell"/>
</dbReference>
<dbReference type="GO" id="GO:0043565">
    <property type="term" value="F:sequence-specific DNA binding"/>
    <property type="evidence" value="ECO:0007669"/>
    <property type="project" value="InterPro"/>
</dbReference>
<keyword evidence="4" id="KW-0963">Cytoplasm</keyword>
<dbReference type="InterPro" id="IPR016068">
    <property type="entry name" value="Translin_N"/>
</dbReference>
<dbReference type="InterPro" id="IPR036081">
    <property type="entry name" value="Translin_sf"/>
</dbReference>
<evidence type="ECO:0000256" key="6">
    <source>
        <dbReference type="ARBA" id="ARBA00023125"/>
    </source>
</evidence>
<name>A0A1V8TFD7_9PEZI</name>
<keyword evidence="5" id="KW-0694">RNA-binding</keyword>
<evidence type="ECO:0000313" key="9">
    <source>
        <dbReference type="Proteomes" id="UP000192596"/>
    </source>
</evidence>
<dbReference type="EMBL" id="NAJO01000009">
    <property type="protein sequence ID" value="OQO09932.1"/>
    <property type="molecule type" value="Genomic_DNA"/>
</dbReference>
<dbReference type="CDD" id="cd14819">
    <property type="entry name" value="Translin"/>
    <property type="match status" value="1"/>
</dbReference>
<comment type="caution">
    <text evidence="8">The sequence shown here is derived from an EMBL/GenBank/DDBJ whole genome shotgun (WGS) entry which is preliminary data.</text>
</comment>
<dbReference type="Gene3D" id="1.20.58.190">
    <property type="entry name" value="Translin, domain 1"/>
    <property type="match status" value="1"/>
</dbReference>
<dbReference type="STRING" id="1507870.A0A1V8TFD7"/>
<evidence type="ECO:0000256" key="5">
    <source>
        <dbReference type="ARBA" id="ARBA00022884"/>
    </source>
</evidence>
<keyword evidence="9" id="KW-1185">Reference proteome</keyword>
<evidence type="ECO:0000256" key="2">
    <source>
        <dbReference type="ARBA" id="ARBA00004496"/>
    </source>
</evidence>
<evidence type="ECO:0000256" key="1">
    <source>
        <dbReference type="ARBA" id="ARBA00004123"/>
    </source>
</evidence>
<evidence type="ECO:0000256" key="4">
    <source>
        <dbReference type="ARBA" id="ARBA00022490"/>
    </source>
</evidence>
<gene>
    <name evidence="8" type="ORF">B0A48_04287</name>
</gene>
<dbReference type="GO" id="GO:0005737">
    <property type="term" value="C:cytoplasm"/>
    <property type="evidence" value="ECO:0007669"/>
    <property type="project" value="UniProtKB-SubCell"/>
</dbReference>
<evidence type="ECO:0008006" key="10">
    <source>
        <dbReference type="Google" id="ProtNLM"/>
    </source>
</evidence>
<evidence type="ECO:0000313" key="8">
    <source>
        <dbReference type="EMBL" id="OQO09932.1"/>
    </source>
</evidence>
<dbReference type="OrthoDB" id="829at2759"/>
<dbReference type="GO" id="GO:0003723">
    <property type="term" value="F:RNA binding"/>
    <property type="evidence" value="ECO:0007669"/>
    <property type="project" value="UniProtKB-KW"/>
</dbReference>
<sequence length="236" mass="26542">MSVQNAMMESGLFEDLQKKIDEDTQVKDTLREIVQQLEKQDRATQAILSKAHSTPSAELSPVLQAAQSSIENEVQSIQRLAEVASKHPYYRYNYAWTREMQSAVSGKHDLLERRGLNTQPGHLLTLAEVTTLMQIPPIAPTTDSFHLTPEEYLQSLISLVDELSRLARNSVTLGDTARPLQISKFIKDVHAGFQMLNLRNDGLRKRSDGVKYRVKEAEDVVYDLSLRGLLPGQGKV</sequence>